<dbReference type="SUPFAM" id="SSF55073">
    <property type="entry name" value="Nucleotide cyclase"/>
    <property type="match status" value="1"/>
</dbReference>
<keyword evidence="3 5" id="KW-1133">Transmembrane helix</keyword>
<dbReference type="CDD" id="cd00130">
    <property type="entry name" value="PAS"/>
    <property type="match status" value="1"/>
</dbReference>
<dbReference type="EMBL" id="QYUO01000001">
    <property type="protein sequence ID" value="RJF99239.1"/>
    <property type="molecule type" value="Genomic_DNA"/>
</dbReference>
<evidence type="ECO:0000259" key="7">
    <source>
        <dbReference type="PROSITE" id="PS50113"/>
    </source>
</evidence>
<dbReference type="GO" id="GO:0007165">
    <property type="term" value="P:signal transduction"/>
    <property type="evidence" value="ECO:0007669"/>
    <property type="project" value="UniProtKB-ARBA"/>
</dbReference>
<comment type="subcellular location">
    <subcellularLocation>
        <location evidence="1">Membrane</location>
    </subcellularLocation>
</comment>
<feature type="domain" description="PAC" evidence="7">
    <location>
        <begin position="462"/>
        <end position="516"/>
    </location>
</feature>
<dbReference type="InterPro" id="IPR000700">
    <property type="entry name" value="PAS-assoc_C"/>
</dbReference>
<dbReference type="InterPro" id="IPR001610">
    <property type="entry name" value="PAC"/>
</dbReference>
<dbReference type="CDD" id="cd01948">
    <property type="entry name" value="EAL"/>
    <property type="match status" value="1"/>
</dbReference>
<evidence type="ECO:0000259" key="8">
    <source>
        <dbReference type="PROSITE" id="PS50839"/>
    </source>
</evidence>
<dbReference type="PROSITE" id="PS50113">
    <property type="entry name" value="PAC"/>
    <property type="match status" value="1"/>
</dbReference>
<evidence type="ECO:0000256" key="4">
    <source>
        <dbReference type="ARBA" id="ARBA00023136"/>
    </source>
</evidence>
<dbReference type="SUPFAM" id="SSF55785">
    <property type="entry name" value="PYP-like sensor domain (PAS domain)"/>
    <property type="match status" value="1"/>
</dbReference>
<dbReference type="Gene3D" id="3.20.20.450">
    <property type="entry name" value="EAL domain"/>
    <property type="match status" value="1"/>
</dbReference>
<protein>
    <submittedName>
        <fullName evidence="11">EAL domain-containing protein</fullName>
    </submittedName>
</protein>
<evidence type="ECO:0000259" key="9">
    <source>
        <dbReference type="PROSITE" id="PS50883"/>
    </source>
</evidence>
<dbReference type="InterPro" id="IPR006189">
    <property type="entry name" value="CHASE_dom"/>
</dbReference>
<dbReference type="InterPro" id="IPR000160">
    <property type="entry name" value="GGDEF_dom"/>
</dbReference>
<evidence type="ECO:0000259" key="10">
    <source>
        <dbReference type="PROSITE" id="PS50887"/>
    </source>
</evidence>
<evidence type="ECO:0000256" key="3">
    <source>
        <dbReference type="ARBA" id="ARBA00022989"/>
    </source>
</evidence>
<dbReference type="PANTHER" id="PTHR44757:SF2">
    <property type="entry name" value="BIOFILM ARCHITECTURE MAINTENANCE PROTEIN MBAA"/>
    <property type="match status" value="1"/>
</dbReference>
<evidence type="ECO:0000256" key="1">
    <source>
        <dbReference type="ARBA" id="ARBA00004370"/>
    </source>
</evidence>
<dbReference type="InterPro" id="IPR029787">
    <property type="entry name" value="Nucleotide_cyclase"/>
</dbReference>
<dbReference type="InterPro" id="IPR052155">
    <property type="entry name" value="Biofilm_reg_signaling"/>
</dbReference>
<feature type="domain" description="PAS" evidence="6">
    <location>
        <begin position="388"/>
        <end position="462"/>
    </location>
</feature>
<dbReference type="InterPro" id="IPR043128">
    <property type="entry name" value="Rev_trsase/Diguanyl_cyclase"/>
</dbReference>
<dbReference type="InterPro" id="IPR042240">
    <property type="entry name" value="CHASE_sf"/>
</dbReference>
<evidence type="ECO:0000256" key="5">
    <source>
        <dbReference type="SAM" id="Phobius"/>
    </source>
</evidence>
<dbReference type="SMART" id="SM00086">
    <property type="entry name" value="PAC"/>
    <property type="match status" value="1"/>
</dbReference>
<keyword evidence="12" id="KW-1185">Reference proteome</keyword>
<evidence type="ECO:0000256" key="2">
    <source>
        <dbReference type="ARBA" id="ARBA00022692"/>
    </source>
</evidence>
<name>A0A3A3GE99_9BURK</name>
<evidence type="ECO:0000259" key="6">
    <source>
        <dbReference type="PROSITE" id="PS50112"/>
    </source>
</evidence>
<dbReference type="PROSITE" id="PS50887">
    <property type="entry name" value="GGDEF"/>
    <property type="match status" value="1"/>
</dbReference>
<dbReference type="Proteomes" id="UP000265955">
    <property type="component" value="Unassembled WGS sequence"/>
</dbReference>
<comment type="caution">
    <text evidence="11">The sequence shown here is derived from an EMBL/GenBank/DDBJ whole genome shotgun (WGS) entry which is preliminary data.</text>
</comment>
<dbReference type="CDD" id="cd01949">
    <property type="entry name" value="GGDEF"/>
    <property type="match status" value="1"/>
</dbReference>
<dbReference type="SMART" id="SM00052">
    <property type="entry name" value="EAL"/>
    <property type="match status" value="1"/>
</dbReference>
<dbReference type="GO" id="GO:0016020">
    <property type="term" value="C:membrane"/>
    <property type="evidence" value="ECO:0007669"/>
    <property type="project" value="UniProtKB-SubCell"/>
</dbReference>
<reference evidence="12" key="1">
    <citation type="submission" date="2018-09" db="EMBL/GenBank/DDBJ databases">
        <authorList>
            <person name="Zhu H."/>
        </authorList>
    </citation>
    <scope>NUCLEOTIDE SEQUENCE [LARGE SCALE GENOMIC DNA]</scope>
    <source>
        <strain evidence="12">K1R23-30</strain>
    </source>
</reference>
<dbReference type="PROSITE" id="PS50112">
    <property type="entry name" value="PAS"/>
    <property type="match status" value="1"/>
</dbReference>
<gene>
    <name evidence="11" type="ORF">D3871_12445</name>
</gene>
<evidence type="ECO:0000313" key="12">
    <source>
        <dbReference type="Proteomes" id="UP000265955"/>
    </source>
</evidence>
<keyword evidence="4 5" id="KW-0472">Membrane</keyword>
<proteinExistence type="predicted"/>
<feature type="transmembrane region" description="Helical" evidence="5">
    <location>
        <begin position="328"/>
        <end position="351"/>
    </location>
</feature>
<feature type="transmembrane region" description="Helical" evidence="5">
    <location>
        <begin position="12"/>
        <end position="32"/>
    </location>
</feature>
<dbReference type="Gene3D" id="3.30.450.350">
    <property type="entry name" value="CHASE domain"/>
    <property type="match status" value="1"/>
</dbReference>
<dbReference type="PROSITE" id="PS50839">
    <property type="entry name" value="CHASE"/>
    <property type="match status" value="1"/>
</dbReference>
<dbReference type="SUPFAM" id="SSF141868">
    <property type="entry name" value="EAL domain-like"/>
    <property type="match status" value="1"/>
</dbReference>
<feature type="domain" description="EAL" evidence="9">
    <location>
        <begin position="690"/>
        <end position="944"/>
    </location>
</feature>
<dbReference type="SMART" id="SM00267">
    <property type="entry name" value="GGDEF"/>
    <property type="match status" value="1"/>
</dbReference>
<sequence>MIHKRPSASLSSAAVLALVAGLMVTIALFVGMRRLEHDKVDLEFHQRANTRILTVQQQLDQTIQVVKVLNQTFASFEHVTREQFRSFTASLLQRHSYVQAFNFHRLIPDDQREAYEAGMRSIYPGYRMMQMEGSKLVPARFADRHLIVDYIEPMAGNEAALGLDVTPNPYLAEAVQWATDTGQPAATSLLTLAQGGGRVRGFLVVMPVYRHGVALDSVEARRAAVIGDTAAVFNAATLIEKILGENGMLNDVSVDIGVYASGEVDHRHLAFRKGNPVAVSYPKNFAGMPHWLFYDYPEPIVYDFDVAGRPWKIVVSRQEELFAARHNGAISTLIGGITASFLFAAFVQVLASRSRRVQRLVEQRTAELRHANEMLVEDIAARRRAEDALNLRQRAIEASANAIIITSAQAPLYPIEYVNPAFERITGFTSNDVAGRSCSLLWAGDRDQPAIQEVMGAVREQREARFTLRAYGKDGRMFWADAYMAPVREETGVVNHYVVTLNDITATKRYQAELEFQANRDTLTGLANRNLLQDRLRQASAYAARYGHPVWVLFFNLDRFKFVNDTLGHHAGDQLLKVVADRLRAAVRETDTIARLSGDEFVLVLPERTEEHLSPAVVRRIMDSVAEPIVMESYEFVMSSSVGIAVCPSDGGDAETLIKHAGIAMYRAKETGRNNFQFYTSAMNERAMERLRIESDLRNALERNEFALHYQPQLDLKTGRLIGAEALIRWHHPVLGTVPPGRFIELAEEIGLIVPIGVWVLRTACRQSMAWQRAGMGPLRIAVNLSARQFYQQDLVATIRDILAETGLEPQLLELELTESMMMNDVEVAVDILRNLKAIGVQLSIDDFGTGYSSLSYLKRFPIDLLKIDQSFVRDITLDPDDAAIVLSIISLAHSLRLQVIAEGVETEAQLAYLQRHGCDYMQGYYFSRPLPTTEFELMLGSVASAHVLGSIDAPAVHPETIDT</sequence>
<feature type="domain" description="GGDEF" evidence="10">
    <location>
        <begin position="548"/>
        <end position="681"/>
    </location>
</feature>
<dbReference type="AlphaFoldDB" id="A0A3A3GE99"/>
<dbReference type="RefSeq" id="WP_119769180.1">
    <property type="nucleotide sequence ID" value="NZ_QYUO01000001.1"/>
</dbReference>
<dbReference type="Gene3D" id="3.30.70.270">
    <property type="match status" value="1"/>
</dbReference>
<dbReference type="PROSITE" id="PS50883">
    <property type="entry name" value="EAL"/>
    <property type="match status" value="1"/>
</dbReference>
<dbReference type="InterPro" id="IPR035919">
    <property type="entry name" value="EAL_sf"/>
</dbReference>
<dbReference type="Gene3D" id="3.30.450.20">
    <property type="entry name" value="PAS domain"/>
    <property type="match status" value="1"/>
</dbReference>
<dbReference type="PANTHER" id="PTHR44757">
    <property type="entry name" value="DIGUANYLATE CYCLASE DGCP"/>
    <property type="match status" value="1"/>
</dbReference>
<dbReference type="Pfam" id="PF13426">
    <property type="entry name" value="PAS_9"/>
    <property type="match status" value="1"/>
</dbReference>
<keyword evidence="2 5" id="KW-0812">Transmembrane</keyword>
<dbReference type="Pfam" id="PF00990">
    <property type="entry name" value="GGDEF"/>
    <property type="match status" value="1"/>
</dbReference>
<feature type="domain" description="CHASE" evidence="8">
    <location>
        <begin position="75"/>
        <end position="259"/>
    </location>
</feature>
<dbReference type="OrthoDB" id="9813903at2"/>
<dbReference type="FunFam" id="3.20.20.450:FF:000001">
    <property type="entry name" value="Cyclic di-GMP phosphodiesterase yahA"/>
    <property type="match status" value="1"/>
</dbReference>
<dbReference type="SMART" id="SM01079">
    <property type="entry name" value="CHASE"/>
    <property type="match status" value="1"/>
</dbReference>
<organism evidence="11 12">
    <name type="scientific">Noviherbaspirillum saxi</name>
    <dbReference type="NCBI Taxonomy" id="2320863"/>
    <lineage>
        <taxon>Bacteria</taxon>
        <taxon>Pseudomonadati</taxon>
        <taxon>Pseudomonadota</taxon>
        <taxon>Betaproteobacteria</taxon>
        <taxon>Burkholderiales</taxon>
        <taxon>Oxalobacteraceae</taxon>
        <taxon>Noviherbaspirillum</taxon>
    </lineage>
</organism>
<dbReference type="Pfam" id="PF03924">
    <property type="entry name" value="CHASE"/>
    <property type="match status" value="1"/>
</dbReference>
<dbReference type="GO" id="GO:0003824">
    <property type="term" value="F:catalytic activity"/>
    <property type="evidence" value="ECO:0007669"/>
    <property type="project" value="UniProtKB-ARBA"/>
</dbReference>
<evidence type="ECO:0000313" key="11">
    <source>
        <dbReference type="EMBL" id="RJF99239.1"/>
    </source>
</evidence>
<dbReference type="InterPro" id="IPR035965">
    <property type="entry name" value="PAS-like_dom_sf"/>
</dbReference>
<dbReference type="Pfam" id="PF00563">
    <property type="entry name" value="EAL"/>
    <property type="match status" value="1"/>
</dbReference>
<dbReference type="InterPro" id="IPR000014">
    <property type="entry name" value="PAS"/>
</dbReference>
<dbReference type="InterPro" id="IPR001633">
    <property type="entry name" value="EAL_dom"/>
</dbReference>
<dbReference type="NCBIfam" id="TIGR00229">
    <property type="entry name" value="sensory_box"/>
    <property type="match status" value="1"/>
</dbReference>
<accession>A0A3A3GE99</accession>
<dbReference type="NCBIfam" id="TIGR00254">
    <property type="entry name" value="GGDEF"/>
    <property type="match status" value="1"/>
</dbReference>